<dbReference type="Proteomes" id="UP000429607">
    <property type="component" value="Unassembled WGS sequence"/>
</dbReference>
<organism evidence="3 5">
    <name type="scientific">Phytophthora rubi</name>
    <dbReference type="NCBI Taxonomy" id="129364"/>
    <lineage>
        <taxon>Eukaryota</taxon>
        <taxon>Sar</taxon>
        <taxon>Stramenopiles</taxon>
        <taxon>Oomycota</taxon>
        <taxon>Peronosporomycetes</taxon>
        <taxon>Peronosporales</taxon>
        <taxon>Peronosporaceae</taxon>
        <taxon>Phytophthora</taxon>
    </lineage>
</organism>
<accession>A0A6A3J2V0</accession>
<feature type="region of interest" description="Disordered" evidence="1">
    <location>
        <begin position="41"/>
        <end position="79"/>
    </location>
</feature>
<comment type="caution">
    <text evidence="3">The sequence shown here is derived from an EMBL/GenBank/DDBJ whole genome shotgun (WGS) entry which is preliminary data.</text>
</comment>
<evidence type="ECO:0000313" key="6">
    <source>
        <dbReference type="Proteomes" id="UP000434957"/>
    </source>
</evidence>
<evidence type="ECO:0000313" key="2">
    <source>
        <dbReference type="EMBL" id="KAE8986699.1"/>
    </source>
</evidence>
<proteinExistence type="predicted"/>
<sequence>MIPYLPPSTRALSVCVCVCQSRASHGYSGHGYTGLAERSDGGTRLANKLPSAAKAAPAAEGGPTGGYCGTEGPALHQIH</sequence>
<evidence type="ECO:0000313" key="3">
    <source>
        <dbReference type="EMBL" id="KAE8988840.1"/>
    </source>
</evidence>
<name>A0A6A3J2V0_9STRA</name>
<evidence type="ECO:0000313" key="5">
    <source>
        <dbReference type="Proteomes" id="UP000429607"/>
    </source>
</evidence>
<evidence type="ECO:0000256" key="1">
    <source>
        <dbReference type="SAM" id="MobiDB-lite"/>
    </source>
</evidence>
<gene>
    <name evidence="3" type="ORF">PR001_g21929</name>
    <name evidence="2" type="ORF">PR002_g22277</name>
    <name evidence="4" type="ORF">PR003_g22632</name>
</gene>
<evidence type="ECO:0000313" key="4">
    <source>
        <dbReference type="EMBL" id="KAE9300999.1"/>
    </source>
</evidence>
<keyword evidence="6" id="KW-1185">Reference proteome</keyword>
<dbReference type="EMBL" id="QXFT01002267">
    <property type="protein sequence ID" value="KAE9300999.1"/>
    <property type="molecule type" value="Genomic_DNA"/>
</dbReference>
<reference evidence="5 7" key="1">
    <citation type="submission" date="2018-09" db="EMBL/GenBank/DDBJ databases">
        <title>Genomic investigation of the strawberry pathogen Phytophthora fragariae indicates pathogenicity is determined by transcriptional variation in three key races.</title>
        <authorList>
            <person name="Adams T.M."/>
            <person name="Armitage A.D."/>
            <person name="Sobczyk M.K."/>
            <person name="Bates H.J."/>
            <person name="Dunwell J.M."/>
            <person name="Nellist C.F."/>
            <person name="Harrison R.J."/>
        </authorList>
    </citation>
    <scope>NUCLEOTIDE SEQUENCE [LARGE SCALE GENOMIC DNA]</scope>
    <source>
        <strain evidence="3 5">SCRP249</strain>
        <strain evidence="2 7">SCRP324</strain>
        <strain evidence="4 6">SCRP333</strain>
    </source>
</reference>
<dbReference type="Proteomes" id="UP000434957">
    <property type="component" value="Unassembled WGS sequence"/>
</dbReference>
<evidence type="ECO:0000313" key="7">
    <source>
        <dbReference type="Proteomes" id="UP000435112"/>
    </source>
</evidence>
<feature type="compositionally biased region" description="Low complexity" evidence="1">
    <location>
        <begin position="45"/>
        <end position="61"/>
    </location>
</feature>
<protein>
    <submittedName>
        <fullName evidence="3">Uncharacterized protein</fullName>
    </submittedName>
</protein>
<dbReference type="EMBL" id="QXFV01002366">
    <property type="protein sequence ID" value="KAE8988840.1"/>
    <property type="molecule type" value="Genomic_DNA"/>
</dbReference>
<dbReference type="AlphaFoldDB" id="A0A6A3J2V0"/>
<dbReference type="EMBL" id="QXFU01002364">
    <property type="protein sequence ID" value="KAE8986699.1"/>
    <property type="molecule type" value="Genomic_DNA"/>
</dbReference>
<dbReference type="Proteomes" id="UP000435112">
    <property type="component" value="Unassembled WGS sequence"/>
</dbReference>